<dbReference type="Proteomes" id="UP000204441">
    <property type="component" value="Genome"/>
</dbReference>
<protein>
    <submittedName>
        <fullName evidence="1">Uncharacterized protein</fullName>
    </submittedName>
</protein>
<reference evidence="2" key="1">
    <citation type="submission" date="2015-10" db="EMBL/GenBank/DDBJ databases">
        <authorList>
            <person name="Millard A."/>
        </authorList>
    </citation>
    <scope>NUCLEOTIDE SEQUENCE [LARGE SCALE GENOMIC DNA]</scope>
</reference>
<evidence type="ECO:0000313" key="1">
    <source>
        <dbReference type="EMBL" id="CUR44351.1"/>
    </source>
</evidence>
<proteinExistence type="predicted"/>
<gene>
    <name evidence="1" type="ORF">VCM_00149</name>
</gene>
<accession>A0A0S4KWE0</accession>
<evidence type="ECO:0000313" key="2">
    <source>
        <dbReference type="Proteomes" id="UP000204441"/>
    </source>
</evidence>
<sequence length="103" mass="12056">MDYKARMTTLQDRLDDMTEVEHAALLALHNLLEEVKQNPRGMKYDPNEFVRDVEFTMQGLWGFSRDAGFHTHWIDLKGCTCPKLDNLERIPHGRITNTSCPWH</sequence>
<keyword evidence="2" id="KW-1185">Reference proteome</keyword>
<dbReference type="OrthoDB" id="20289at10239"/>
<dbReference type="GeneID" id="26799116"/>
<organism evidence="1 2">
    <name type="scientific">Pseudomonas phage VCM</name>
    <dbReference type="NCBI Taxonomy" id="1729937"/>
    <lineage>
        <taxon>Viruses</taxon>
        <taxon>Duplodnaviria</taxon>
        <taxon>Heunggongvirae</taxon>
        <taxon>Uroviricota</taxon>
        <taxon>Caudoviricetes</taxon>
        <taxon>Vandenendeviridae</taxon>
        <taxon>Gorskivirinae</taxon>
        <taxon>Kremarvirus</taxon>
        <taxon>Kremarvirus VCM</taxon>
        <taxon>Otagovirus VCM</taxon>
    </lineage>
</organism>
<name>A0A0S4KWE0_9CAUD</name>
<dbReference type="RefSeq" id="YP_009222730.1">
    <property type="nucleotide sequence ID" value="NC_029065.1"/>
</dbReference>
<dbReference type="KEGG" id="vg:26799116"/>
<dbReference type="EMBL" id="LN887844">
    <property type="protein sequence ID" value="CUR44351.1"/>
    <property type="molecule type" value="Genomic_DNA"/>
</dbReference>